<feature type="compositionally biased region" description="Low complexity" evidence="1">
    <location>
        <begin position="21"/>
        <end position="33"/>
    </location>
</feature>
<name>A0A8J7MGR8_9BACT</name>
<keyword evidence="2" id="KW-1133">Transmembrane helix</keyword>
<organism evidence="4 5">
    <name type="scientific">Persicirhabdus sediminis</name>
    <dbReference type="NCBI Taxonomy" id="454144"/>
    <lineage>
        <taxon>Bacteria</taxon>
        <taxon>Pseudomonadati</taxon>
        <taxon>Verrucomicrobiota</taxon>
        <taxon>Verrucomicrobiia</taxon>
        <taxon>Verrucomicrobiales</taxon>
        <taxon>Verrucomicrobiaceae</taxon>
        <taxon>Persicirhabdus</taxon>
    </lineage>
</organism>
<proteinExistence type="predicted"/>
<feature type="region of interest" description="Disordered" evidence="1">
    <location>
        <begin position="21"/>
        <end position="40"/>
    </location>
</feature>
<feature type="signal peptide" evidence="3">
    <location>
        <begin position="1"/>
        <end position="19"/>
    </location>
</feature>
<keyword evidence="2" id="KW-0812">Transmembrane</keyword>
<keyword evidence="3" id="KW-0732">Signal</keyword>
<sequence length="873" mass="98051">MHLKFYIPALICSLSPLMAQSPADADSSQQQPAGTFVPSTTDSAAVDDVVANHPPLDEEEPEIIVEPETPELNFRDRSIFVNEATMLIYRFKSEVEPELELPASTENLAFLNVSFEKLKKSQGFNYAAYVYIVPRTTGLITLPSLPFTVGEVDCKSAITQFTAGQIKQDSSMRLTYTPAKTQVYVGEPVKVDVHWRSPYSMSALRQLNVTPAFFTNPNITSVVPRPQFPEEQQIGLPFGGRRVIAHNTSNENDPLGDVRFTIYLSFDKVGSYQLEPTRLQVQRLLGKVSHYRRYAAYFDNSFFEPAENNQLFERLYVDSNTMDFEVLPLPADDSAPVFSGLFEPVDIELSLNPHETQVGQLMEATVKVKSEVDPQFLTIPPLNTQKSLRNRFWTNENQARLWQPDGRQFTMRMRPLSADLNTLPPLQFKTFDPAVGEYKTYTTEAIPIKITPDGDERFFDISKLPNTTISIESNAAGVWHNQPNKPMDNLVNTIVNSLASQFWIWLIIGPLGYFIIGPILRRKYLLATNESFRLRYEAWMKLRKQPTNEQAFEDYLATALDMAPGSLTTKDLTTELQKNGASEDLIANVNDYFKQRNASQFAASKPASDHAPLVQLATSIQKAMNRSLLAILGFALISLASVVDVQADTFADAETRFANALTSTDFTADSQFATAALLFEKAAEEDHNPGIAYYNAGNAWTKAGEIGRAIAAYKQALPYRLHDAKLRESLDAVRGLRKDKELQNLDPAWWQWPLQWDLAALIIAWLVFWLLITLRIRFRNQKLNFTAYAVGVITLLLAIASVAKFSQQSEQGVIILDEVQGLKGPAASYSPAFHGALHNGLEFKVVKTENDWLYIQLADKRNCWIPASSCSIF</sequence>
<evidence type="ECO:0000313" key="5">
    <source>
        <dbReference type="Proteomes" id="UP000624703"/>
    </source>
</evidence>
<comment type="caution">
    <text evidence="4">The sequence shown here is derived from an EMBL/GenBank/DDBJ whole genome shotgun (WGS) entry which is preliminary data.</text>
</comment>
<gene>
    <name evidence="4" type="ORF">JIN82_15430</name>
</gene>
<evidence type="ECO:0000256" key="3">
    <source>
        <dbReference type="SAM" id="SignalP"/>
    </source>
</evidence>
<feature type="transmembrane region" description="Helical" evidence="2">
    <location>
        <begin position="785"/>
        <end position="803"/>
    </location>
</feature>
<keyword evidence="5" id="KW-1185">Reference proteome</keyword>
<dbReference type="Proteomes" id="UP000624703">
    <property type="component" value="Unassembled WGS sequence"/>
</dbReference>
<reference evidence="4" key="1">
    <citation type="submission" date="2021-01" db="EMBL/GenBank/DDBJ databases">
        <title>Modified the classification status of verrucomicrobia.</title>
        <authorList>
            <person name="Feng X."/>
        </authorList>
    </citation>
    <scope>NUCLEOTIDE SEQUENCE</scope>
    <source>
        <strain evidence="4">_KCTC 22039</strain>
    </source>
</reference>
<dbReference type="EMBL" id="JAENIM010000046">
    <property type="protein sequence ID" value="MBK1792556.1"/>
    <property type="molecule type" value="Genomic_DNA"/>
</dbReference>
<dbReference type="Gene3D" id="1.25.40.10">
    <property type="entry name" value="Tetratricopeptide repeat domain"/>
    <property type="match status" value="1"/>
</dbReference>
<dbReference type="RefSeq" id="WP_200312570.1">
    <property type="nucleotide sequence ID" value="NZ_JAENIM010000046.1"/>
</dbReference>
<feature type="chain" id="PRO_5035151466" evidence="3">
    <location>
        <begin position="20"/>
        <end position="873"/>
    </location>
</feature>
<dbReference type="InterPro" id="IPR011990">
    <property type="entry name" value="TPR-like_helical_dom_sf"/>
</dbReference>
<accession>A0A8J7MGR8</accession>
<feature type="transmembrane region" description="Helical" evidence="2">
    <location>
        <begin position="502"/>
        <end position="520"/>
    </location>
</feature>
<protein>
    <submittedName>
        <fullName evidence="4">BatD family protein</fullName>
    </submittedName>
</protein>
<feature type="transmembrane region" description="Helical" evidence="2">
    <location>
        <begin position="754"/>
        <end position="773"/>
    </location>
</feature>
<evidence type="ECO:0000256" key="2">
    <source>
        <dbReference type="SAM" id="Phobius"/>
    </source>
</evidence>
<evidence type="ECO:0000313" key="4">
    <source>
        <dbReference type="EMBL" id="MBK1792556.1"/>
    </source>
</evidence>
<dbReference type="SUPFAM" id="SSF48452">
    <property type="entry name" value="TPR-like"/>
    <property type="match status" value="1"/>
</dbReference>
<feature type="transmembrane region" description="Helical" evidence="2">
    <location>
        <begin position="628"/>
        <end position="647"/>
    </location>
</feature>
<evidence type="ECO:0000256" key="1">
    <source>
        <dbReference type="SAM" id="MobiDB-lite"/>
    </source>
</evidence>
<dbReference type="AlphaFoldDB" id="A0A8J7MGR8"/>
<keyword evidence="2" id="KW-0472">Membrane</keyword>